<accession>A0A0A5HU35</accession>
<gene>
    <name evidence="1" type="ORF">N781_15860</name>
</gene>
<sequence>MKTNALQEAIADGMRKTMYLGKQNRLQVLTSQPFKDMLSMKQYLTERALH</sequence>
<dbReference type="EMBL" id="AVPE01000035">
    <property type="protein sequence ID" value="KGX87157.1"/>
    <property type="molecule type" value="Genomic_DNA"/>
</dbReference>
<comment type="caution">
    <text evidence="1">The sequence shown here is derived from an EMBL/GenBank/DDBJ whole genome shotgun (WGS) entry which is preliminary data.</text>
</comment>
<dbReference type="Proteomes" id="UP000030528">
    <property type="component" value="Unassembled WGS sequence"/>
</dbReference>
<protein>
    <submittedName>
        <fullName evidence="1">Uncharacterized protein</fullName>
    </submittedName>
</protein>
<evidence type="ECO:0000313" key="2">
    <source>
        <dbReference type="Proteomes" id="UP000030528"/>
    </source>
</evidence>
<organism evidence="1 2">
    <name type="scientific">Pontibacillus halophilus JSM 076056 = DSM 19796</name>
    <dbReference type="NCBI Taxonomy" id="1385510"/>
    <lineage>
        <taxon>Bacteria</taxon>
        <taxon>Bacillati</taxon>
        <taxon>Bacillota</taxon>
        <taxon>Bacilli</taxon>
        <taxon>Bacillales</taxon>
        <taxon>Bacillaceae</taxon>
        <taxon>Pontibacillus</taxon>
    </lineage>
</organism>
<dbReference type="RefSeq" id="WP_156111466.1">
    <property type="nucleotide sequence ID" value="NZ_AULI01000020.1"/>
</dbReference>
<keyword evidence="2" id="KW-1185">Reference proteome</keyword>
<evidence type="ECO:0000313" key="1">
    <source>
        <dbReference type="EMBL" id="KGX87157.1"/>
    </source>
</evidence>
<name>A0A0A5HU35_9BACI</name>
<proteinExistence type="predicted"/>
<reference evidence="1 2" key="1">
    <citation type="submission" date="2013-08" db="EMBL/GenBank/DDBJ databases">
        <authorList>
            <person name="Huang J."/>
            <person name="Wang G."/>
        </authorList>
    </citation>
    <scope>NUCLEOTIDE SEQUENCE [LARGE SCALE GENOMIC DNA]</scope>
    <source>
        <strain evidence="1 2">JSM 076056</strain>
    </source>
</reference>
<dbReference type="AlphaFoldDB" id="A0A0A5HU35"/>